<reference evidence="1" key="1">
    <citation type="submission" date="2023-10" db="EMBL/GenBank/DDBJ databases">
        <authorList>
            <person name="Chen Y."/>
            <person name="Shah S."/>
            <person name="Dougan E. K."/>
            <person name="Thang M."/>
            <person name="Chan C."/>
        </authorList>
    </citation>
    <scope>NUCLEOTIDE SEQUENCE [LARGE SCALE GENOMIC DNA]</scope>
</reference>
<evidence type="ECO:0000313" key="1">
    <source>
        <dbReference type="EMBL" id="CAK0902477.1"/>
    </source>
</evidence>
<keyword evidence="2" id="KW-1185">Reference proteome</keyword>
<dbReference type="EMBL" id="CAUYUJ010021074">
    <property type="protein sequence ID" value="CAK0902477.1"/>
    <property type="molecule type" value="Genomic_DNA"/>
</dbReference>
<accession>A0ABN9XR75</accession>
<proteinExistence type="predicted"/>
<evidence type="ECO:0000313" key="2">
    <source>
        <dbReference type="Proteomes" id="UP001189429"/>
    </source>
</evidence>
<name>A0ABN9XR75_9DINO</name>
<gene>
    <name evidence="1" type="ORF">PCOR1329_LOCUS79078</name>
</gene>
<organism evidence="1 2">
    <name type="scientific">Prorocentrum cordatum</name>
    <dbReference type="NCBI Taxonomy" id="2364126"/>
    <lineage>
        <taxon>Eukaryota</taxon>
        <taxon>Sar</taxon>
        <taxon>Alveolata</taxon>
        <taxon>Dinophyceae</taxon>
        <taxon>Prorocentrales</taxon>
        <taxon>Prorocentraceae</taxon>
        <taxon>Prorocentrum</taxon>
    </lineage>
</organism>
<protein>
    <recommendedName>
        <fullName evidence="3">Subtilisin</fullName>
    </recommendedName>
</protein>
<evidence type="ECO:0008006" key="3">
    <source>
        <dbReference type="Google" id="ProtNLM"/>
    </source>
</evidence>
<sequence>MAARAAESLLDVMALGGMGDAPSWRRLAQLLGAKTIGAWADKERARSVVAQETQWCHANQYGRCKSQADLYQLCTDAGGELSGIWSCLGTANKCKLPLLCAGPPPGNWELARFQVAMGGGHVALLMAA</sequence>
<comment type="caution">
    <text evidence="1">The sequence shown here is derived from an EMBL/GenBank/DDBJ whole genome shotgun (WGS) entry which is preliminary data.</text>
</comment>
<feature type="non-terminal residue" evidence="1">
    <location>
        <position position="128"/>
    </location>
</feature>
<dbReference type="Proteomes" id="UP001189429">
    <property type="component" value="Unassembled WGS sequence"/>
</dbReference>